<dbReference type="PANTHER" id="PTHR43744">
    <property type="entry name" value="ABC TRANSPORTER PERMEASE PROTEIN MG189-RELATED-RELATED"/>
    <property type="match status" value="1"/>
</dbReference>
<evidence type="ECO:0000313" key="10">
    <source>
        <dbReference type="Proteomes" id="UP000680132"/>
    </source>
</evidence>
<sequence length="274" mass="29882">MHTRYRGSHLVREVVLIAVAALWFIPILALVNVSLKPINSQTNALTFAWPPTFDNYIAAWQQASLGAALANSAIVAVISVAGIVAVSALASYPLARVTRRWSRWTFYAVLCGLLIPAQLALLPLYVTMRDLGLLGSLWAVILINIGTAMPFSIFLYTTFLRDLPTEYEEAAVLDGCGPVRSFLQVVFPLVRPATGTVVILNLVGIWNEFFVPLLYLSGSGNTTAPVAIYSFVSQYVTVWPLVFAGLVITVIPILIVYFSLQKYVIKGFASGLKG</sequence>
<name>A0A939QGB8_9MICO</name>
<feature type="transmembrane region" description="Helical" evidence="7">
    <location>
        <begin position="238"/>
        <end position="260"/>
    </location>
</feature>
<organism evidence="9 10">
    <name type="scientific">Microbacterium stercoris</name>
    <dbReference type="NCBI Taxonomy" id="2820289"/>
    <lineage>
        <taxon>Bacteria</taxon>
        <taxon>Bacillati</taxon>
        <taxon>Actinomycetota</taxon>
        <taxon>Actinomycetes</taxon>
        <taxon>Micrococcales</taxon>
        <taxon>Microbacteriaceae</taxon>
        <taxon>Microbacterium</taxon>
    </lineage>
</organism>
<feature type="domain" description="ABC transmembrane type-1" evidence="8">
    <location>
        <begin position="69"/>
        <end position="260"/>
    </location>
</feature>
<keyword evidence="10" id="KW-1185">Reference proteome</keyword>
<feature type="transmembrane region" description="Helical" evidence="7">
    <location>
        <begin position="73"/>
        <end position="92"/>
    </location>
</feature>
<evidence type="ECO:0000256" key="7">
    <source>
        <dbReference type="RuleBase" id="RU363032"/>
    </source>
</evidence>
<dbReference type="AlphaFoldDB" id="A0A939QGB8"/>
<feature type="transmembrane region" description="Helical" evidence="7">
    <location>
        <begin position="197"/>
        <end position="218"/>
    </location>
</feature>
<accession>A0A939QGB8</accession>
<keyword evidence="3" id="KW-1003">Cell membrane</keyword>
<dbReference type="PROSITE" id="PS50928">
    <property type="entry name" value="ABC_TM1"/>
    <property type="match status" value="1"/>
</dbReference>
<evidence type="ECO:0000256" key="4">
    <source>
        <dbReference type="ARBA" id="ARBA00022692"/>
    </source>
</evidence>
<comment type="caution">
    <text evidence="9">The sequence shown here is derived from an EMBL/GenBank/DDBJ whole genome shotgun (WGS) entry which is preliminary data.</text>
</comment>
<evidence type="ECO:0000313" key="9">
    <source>
        <dbReference type="EMBL" id="MBO3662238.1"/>
    </source>
</evidence>
<dbReference type="InterPro" id="IPR035906">
    <property type="entry name" value="MetI-like_sf"/>
</dbReference>
<dbReference type="InterPro" id="IPR000515">
    <property type="entry name" value="MetI-like"/>
</dbReference>
<feature type="transmembrane region" description="Helical" evidence="7">
    <location>
        <begin position="14"/>
        <end position="35"/>
    </location>
</feature>
<feature type="transmembrane region" description="Helical" evidence="7">
    <location>
        <begin position="104"/>
        <end position="125"/>
    </location>
</feature>
<evidence type="ECO:0000256" key="2">
    <source>
        <dbReference type="ARBA" id="ARBA00022448"/>
    </source>
</evidence>
<feature type="transmembrane region" description="Helical" evidence="7">
    <location>
        <begin position="137"/>
        <end position="156"/>
    </location>
</feature>
<evidence type="ECO:0000259" key="8">
    <source>
        <dbReference type="PROSITE" id="PS50928"/>
    </source>
</evidence>
<dbReference type="GO" id="GO:0055085">
    <property type="term" value="P:transmembrane transport"/>
    <property type="evidence" value="ECO:0007669"/>
    <property type="project" value="InterPro"/>
</dbReference>
<dbReference type="CDD" id="cd06261">
    <property type="entry name" value="TM_PBP2"/>
    <property type="match status" value="1"/>
</dbReference>
<keyword evidence="5 7" id="KW-1133">Transmembrane helix</keyword>
<dbReference type="Proteomes" id="UP000680132">
    <property type="component" value="Unassembled WGS sequence"/>
</dbReference>
<keyword evidence="4 7" id="KW-0812">Transmembrane</keyword>
<comment type="subcellular location">
    <subcellularLocation>
        <location evidence="1 7">Cell membrane</location>
        <topology evidence="1 7">Multi-pass membrane protein</topology>
    </subcellularLocation>
</comment>
<evidence type="ECO:0000256" key="1">
    <source>
        <dbReference type="ARBA" id="ARBA00004651"/>
    </source>
</evidence>
<dbReference type="Gene3D" id="1.10.3720.10">
    <property type="entry name" value="MetI-like"/>
    <property type="match status" value="1"/>
</dbReference>
<dbReference type="EMBL" id="JAGFOA010000001">
    <property type="protein sequence ID" value="MBO3662238.1"/>
    <property type="molecule type" value="Genomic_DNA"/>
</dbReference>
<gene>
    <name evidence="9" type="ORF">J5V96_01790</name>
</gene>
<evidence type="ECO:0000256" key="3">
    <source>
        <dbReference type="ARBA" id="ARBA00022475"/>
    </source>
</evidence>
<evidence type="ECO:0000256" key="5">
    <source>
        <dbReference type="ARBA" id="ARBA00022989"/>
    </source>
</evidence>
<proteinExistence type="inferred from homology"/>
<dbReference type="PANTHER" id="PTHR43744:SF3">
    <property type="entry name" value="LACTOSE TRANSPORT SYSTEM PERMEASE PROTEIN LACG"/>
    <property type="match status" value="1"/>
</dbReference>
<protein>
    <submittedName>
        <fullName evidence="9">Carbohydrate ABC transporter permease</fullName>
    </submittedName>
</protein>
<dbReference type="RefSeq" id="WP_208499935.1">
    <property type="nucleotide sequence ID" value="NZ_JAGFOA010000001.1"/>
</dbReference>
<keyword evidence="6 7" id="KW-0472">Membrane</keyword>
<dbReference type="GO" id="GO:0005886">
    <property type="term" value="C:plasma membrane"/>
    <property type="evidence" value="ECO:0007669"/>
    <property type="project" value="UniProtKB-SubCell"/>
</dbReference>
<keyword evidence="2 7" id="KW-0813">Transport</keyword>
<reference evidence="9" key="1">
    <citation type="submission" date="2021-03" db="EMBL/GenBank/DDBJ databases">
        <title>Microbacterium sp. nov., a novel actinobacterium isolated from cow dung.</title>
        <authorList>
            <person name="Zhang L."/>
        </authorList>
    </citation>
    <scope>NUCLEOTIDE SEQUENCE</scope>
    <source>
        <strain evidence="9">NEAU-LLB</strain>
    </source>
</reference>
<dbReference type="SUPFAM" id="SSF161098">
    <property type="entry name" value="MetI-like"/>
    <property type="match status" value="1"/>
</dbReference>
<evidence type="ECO:0000256" key="6">
    <source>
        <dbReference type="ARBA" id="ARBA00023136"/>
    </source>
</evidence>
<comment type="similarity">
    <text evidence="7">Belongs to the binding-protein-dependent transport system permease family.</text>
</comment>
<dbReference type="Pfam" id="PF00528">
    <property type="entry name" value="BPD_transp_1"/>
    <property type="match status" value="1"/>
</dbReference>